<dbReference type="Proteomes" id="UP000192320">
    <property type="component" value="Unassembled WGS sequence"/>
</dbReference>
<gene>
    <name evidence="3" type="ORF">BST33_15595</name>
</gene>
<evidence type="ECO:0000313" key="4">
    <source>
        <dbReference type="Proteomes" id="UP000192320"/>
    </source>
</evidence>
<name>A0AA91M3D5_9MYCO</name>
<keyword evidence="2" id="KW-1133">Transmembrane helix</keyword>
<evidence type="ECO:0000256" key="1">
    <source>
        <dbReference type="SAM" id="MobiDB-lite"/>
    </source>
</evidence>
<dbReference type="AlphaFoldDB" id="A0AA91M3D5"/>
<keyword evidence="4" id="KW-1185">Reference proteome</keyword>
<feature type="region of interest" description="Disordered" evidence="1">
    <location>
        <begin position="140"/>
        <end position="175"/>
    </location>
</feature>
<proteinExistence type="predicted"/>
<feature type="compositionally biased region" description="Gly residues" evidence="1">
    <location>
        <begin position="144"/>
        <end position="156"/>
    </location>
</feature>
<evidence type="ECO:0000313" key="3">
    <source>
        <dbReference type="EMBL" id="ORA98909.1"/>
    </source>
</evidence>
<dbReference type="EMBL" id="MVHZ01000019">
    <property type="protein sequence ID" value="ORA98909.1"/>
    <property type="molecule type" value="Genomic_DNA"/>
</dbReference>
<accession>A0AA91M3D5</accession>
<sequence length="175" mass="17977">MPPSIPALIDDAETGYDVVADPPAEAERPRRHLRPAPEPGDGLIAVSSAAMAGINAVGLGLAVASRVLRFRRLPSSLQGAVITLDHQPQLRRLLEERIGKRATATALGMATTAVNALAAAPSMLAVDLAINTIRAAEARPGPGVRAGVGSPGGVDGQGLPQPRRRRRGWGGGRGG</sequence>
<reference evidence="3 4" key="1">
    <citation type="submission" date="2017-02" db="EMBL/GenBank/DDBJ databases">
        <title>The new phylogeny of genus Mycobacterium.</title>
        <authorList>
            <person name="Tortoli E."/>
            <person name="Trovato A."/>
            <person name="Cirillo D.M."/>
        </authorList>
    </citation>
    <scope>NUCLEOTIDE SEQUENCE [LARGE SCALE GENOMIC DNA]</scope>
    <source>
        <strain evidence="3 4">DSM 45633</strain>
    </source>
</reference>
<organism evidence="3 4">
    <name type="scientific">Mycolicibacter minnesotensis</name>
    <dbReference type="NCBI Taxonomy" id="1118379"/>
    <lineage>
        <taxon>Bacteria</taxon>
        <taxon>Bacillati</taxon>
        <taxon>Actinomycetota</taxon>
        <taxon>Actinomycetes</taxon>
        <taxon>Mycobacteriales</taxon>
        <taxon>Mycobacteriaceae</taxon>
        <taxon>Mycolicibacter</taxon>
    </lineage>
</organism>
<keyword evidence="2" id="KW-0812">Transmembrane</keyword>
<feature type="non-terminal residue" evidence="3">
    <location>
        <position position="175"/>
    </location>
</feature>
<protein>
    <submittedName>
        <fullName evidence="3">Uncharacterized protein</fullName>
    </submittedName>
</protein>
<evidence type="ECO:0000256" key="2">
    <source>
        <dbReference type="SAM" id="Phobius"/>
    </source>
</evidence>
<keyword evidence="2" id="KW-0472">Membrane</keyword>
<feature type="transmembrane region" description="Helical" evidence="2">
    <location>
        <begin position="43"/>
        <end position="64"/>
    </location>
</feature>
<comment type="caution">
    <text evidence="3">The sequence shown here is derived from an EMBL/GenBank/DDBJ whole genome shotgun (WGS) entry which is preliminary data.</text>
</comment>